<dbReference type="Proteomes" id="UP001596157">
    <property type="component" value="Unassembled WGS sequence"/>
</dbReference>
<dbReference type="SUPFAM" id="SSF51735">
    <property type="entry name" value="NAD(P)-binding Rossmann-fold domains"/>
    <property type="match status" value="1"/>
</dbReference>
<dbReference type="PROSITE" id="PS00061">
    <property type="entry name" value="ADH_SHORT"/>
    <property type="match status" value="1"/>
</dbReference>
<keyword evidence="5" id="KW-1185">Reference proteome</keyword>
<evidence type="ECO:0000256" key="1">
    <source>
        <dbReference type="ARBA" id="ARBA00006484"/>
    </source>
</evidence>
<reference evidence="5" key="1">
    <citation type="journal article" date="2019" name="Int. J. Syst. Evol. Microbiol.">
        <title>The Global Catalogue of Microorganisms (GCM) 10K type strain sequencing project: providing services to taxonomists for standard genome sequencing and annotation.</title>
        <authorList>
            <consortium name="The Broad Institute Genomics Platform"/>
            <consortium name="The Broad Institute Genome Sequencing Center for Infectious Disease"/>
            <person name="Wu L."/>
            <person name="Ma J."/>
        </authorList>
    </citation>
    <scope>NUCLEOTIDE SEQUENCE [LARGE SCALE GENOMIC DNA]</scope>
    <source>
        <strain evidence="5">CCUG 59778</strain>
    </source>
</reference>
<dbReference type="InterPro" id="IPR036291">
    <property type="entry name" value="NAD(P)-bd_dom_sf"/>
</dbReference>
<dbReference type="SMART" id="SM00822">
    <property type="entry name" value="PKS_KR"/>
    <property type="match status" value="1"/>
</dbReference>
<comment type="similarity">
    <text evidence="1">Belongs to the short-chain dehydrogenases/reductases (SDR) family.</text>
</comment>
<dbReference type="InterPro" id="IPR057326">
    <property type="entry name" value="KR_dom"/>
</dbReference>
<keyword evidence="4" id="KW-0560">Oxidoreductase</keyword>
<dbReference type="PANTHER" id="PTHR42760">
    <property type="entry name" value="SHORT-CHAIN DEHYDROGENASES/REDUCTASES FAMILY MEMBER"/>
    <property type="match status" value="1"/>
</dbReference>
<accession>A0ABW0EHB0</accession>
<sequence>MTDRYQQFSTTGVGKALVKRLGLPNPTPLRRHRPGEPPLPGPALLGAAPGGRLLEQVGAVLKAAGAEVLTDPPPGGPAYGALVFDATGITSPEGLRALYDFFHPVIRSVAGSGRVVVLGTPPESAGEPGAAIAQRALEGFVRSVGKELKRGATAQLVYVADGHEDKAESTLRFLLSAKSAYVDAQVIRIGGHGGDAPDPQDWAAPLAGRVALVTGASRGIGAAIAEVLARDGAKVVLLDIPAQGADLVRVANEVGGLALQLDITAADAPHALVEFLTQRHGGVDIVVHNAGITRDKTLAKMTDSAWESVVQVNLACQLRVNDALLESGALRSGGRVIGVSSIAGIAGNVGQTNYAVSKAGVIGMVDAYAPRYAEKGITINAVAPGFIETRMTAAVPLVIREAGRRMNSMSQGGLPVDVAETVAWFAAPASGAVSGNVVRVCGQSLLGA</sequence>
<dbReference type="RefSeq" id="WP_378242710.1">
    <property type="nucleotide sequence ID" value="NZ_JBHSKF010000001.1"/>
</dbReference>
<feature type="domain" description="Ketoreductase" evidence="3">
    <location>
        <begin position="209"/>
        <end position="385"/>
    </location>
</feature>
<dbReference type="Pfam" id="PF13561">
    <property type="entry name" value="adh_short_C2"/>
    <property type="match status" value="1"/>
</dbReference>
<dbReference type="InterPro" id="IPR020904">
    <property type="entry name" value="Sc_DH/Rdtase_CS"/>
</dbReference>
<evidence type="ECO:0000313" key="5">
    <source>
        <dbReference type="Proteomes" id="UP001596157"/>
    </source>
</evidence>
<dbReference type="Gene3D" id="3.40.50.720">
    <property type="entry name" value="NAD(P)-binding Rossmann-like Domain"/>
    <property type="match status" value="2"/>
</dbReference>
<dbReference type="PRINTS" id="PR00080">
    <property type="entry name" value="SDRFAMILY"/>
</dbReference>
<evidence type="ECO:0000256" key="2">
    <source>
        <dbReference type="SAM" id="MobiDB-lite"/>
    </source>
</evidence>
<dbReference type="PANTHER" id="PTHR42760:SF78">
    <property type="entry name" value="3-OXOACYL-[ACYL-CARRIER-PROTEIN] REDUCTASE [NADH]"/>
    <property type="match status" value="1"/>
</dbReference>
<evidence type="ECO:0000313" key="4">
    <source>
        <dbReference type="EMBL" id="MFC5285616.1"/>
    </source>
</evidence>
<evidence type="ECO:0000259" key="3">
    <source>
        <dbReference type="SMART" id="SM00822"/>
    </source>
</evidence>
<dbReference type="InterPro" id="IPR002347">
    <property type="entry name" value="SDR_fam"/>
</dbReference>
<gene>
    <name evidence="4" type="ORF">ACFPM7_01005</name>
</gene>
<comment type="caution">
    <text evidence="4">The sequence shown here is derived from an EMBL/GenBank/DDBJ whole genome shotgun (WGS) entry which is preliminary data.</text>
</comment>
<dbReference type="NCBIfam" id="NF006110">
    <property type="entry name" value="PRK08261.1"/>
    <property type="match status" value="1"/>
</dbReference>
<proteinExistence type="inferred from homology"/>
<protein>
    <submittedName>
        <fullName evidence="4">3-oxoacyl-ACP reductase</fullName>
        <ecNumber evidence="4">1.1.1.100</ecNumber>
    </submittedName>
</protein>
<dbReference type="GO" id="GO:0004316">
    <property type="term" value="F:3-oxoacyl-[acyl-carrier-protein] reductase (NADPH) activity"/>
    <property type="evidence" value="ECO:0007669"/>
    <property type="project" value="UniProtKB-EC"/>
</dbReference>
<dbReference type="EC" id="1.1.1.100" evidence="4"/>
<dbReference type="PRINTS" id="PR00081">
    <property type="entry name" value="GDHRDH"/>
</dbReference>
<feature type="region of interest" description="Disordered" evidence="2">
    <location>
        <begin position="21"/>
        <end position="40"/>
    </location>
</feature>
<organism evidence="4 5">
    <name type="scientific">Actinokineospora guangxiensis</name>
    <dbReference type="NCBI Taxonomy" id="1490288"/>
    <lineage>
        <taxon>Bacteria</taxon>
        <taxon>Bacillati</taxon>
        <taxon>Actinomycetota</taxon>
        <taxon>Actinomycetes</taxon>
        <taxon>Pseudonocardiales</taxon>
        <taxon>Pseudonocardiaceae</taxon>
        <taxon>Actinokineospora</taxon>
    </lineage>
</organism>
<name>A0ABW0EHB0_9PSEU</name>
<dbReference type="EMBL" id="JBHSKF010000001">
    <property type="protein sequence ID" value="MFC5285616.1"/>
    <property type="molecule type" value="Genomic_DNA"/>
</dbReference>